<evidence type="ECO:0000313" key="3">
    <source>
        <dbReference type="Proteomes" id="UP001150062"/>
    </source>
</evidence>
<proteinExistence type="predicted"/>
<feature type="compositionally biased region" description="Polar residues" evidence="1">
    <location>
        <begin position="119"/>
        <end position="134"/>
    </location>
</feature>
<dbReference type="EMBL" id="JAOAOG010000130">
    <property type="protein sequence ID" value="KAJ6247032.1"/>
    <property type="molecule type" value="Genomic_DNA"/>
</dbReference>
<reference evidence="2" key="1">
    <citation type="submission" date="2022-08" db="EMBL/GenBank/DDBJ databases">
        <title>Novel sulfate-reducing endosymbionts in the free-living metamonad Anaeramoeba.</title>
        <authorList>
            <person name="Jerlstrom-Hultqvist J."/>
            <person name="Cepicka I."/>
            <person name="Gallot-Lavallee L."/>
            <person name="Salas-Leiva D."/>
            <person name="Curtis B.A."/>
            <person name="Zahonova K."/>
            <person name="Pipaliya S."/>
            <person name="Dacks J."/>
            <person name="Roger A.J."/>
        </authorList>
    </citation>
    <scope>NUCLEOTIDE SEQUENCE</scope>
    <source>
        <strain evidence="2">Schooner1</strain>
    </source>
</reference>
<feature type="region of interest" description="Disordered" evidence="1">
    <location>
        <begin position="100"/>
        <end position="137"/>
    </location>
</feature>
<sequence>MDTRYNSVCRSVSKRQQRKFCIWHGAVVKSTKFYCYYRDKMGGTEHKITGNVNKNKKFICTMCYYRWVCYNKNLSRLKEENKTILLEEVRELQVNKPITTKKNSEDLQQGKPRKKNSEDSTFNAQTNYQQTISRGNAAERQERKFSKLLLKIPKQFQNKKQSNNPQENSIKKISRLNIKFLKSPKKKNQTIYDEENFGERITNTIAQFPKNKFKENKF</sequence>
<accession>A0ABQ8YR88</accession>
<organism evidence="2 3">
    <name type="scientific">Anaeramoeba flamelloides</name>
    <dbReference type="NCBI Taxonomy" id="1746091"/>
    <lineage>
        <taxon>Eukaryota</taxon>
        <taxon>Metamonada</taxon>
        <taxon>Anaeramoebidae</taxon>
        <taxon>Anaeramoeba</taxon>
    </lineage>
</organism>
<comment type="caution">
    <text evidence="2">The sequence shown here is derived from an EMBL/GenBank/DDBJ whole genome shotgun (WGS) entry which is preliminary data.</text>
</comment>
<evidence type="ECO:0000313" key="2">
    <source>
        <dbReference type="EMBL" id="KAJ6247032.1"/>
    </source>
</evidence>
<evidence type="ECO:0000256" key="1">
    <source>
        <dbReference type="SAM" id="MobiDB-lite"/>
    </source>
</evidence>
<name>A0ABQ8YR88_9EUKA</name>
<dbReference type="Proteomes" id="UP001150062">
    <property type="component" value="Unassembled WGS sequence"/>
</dbReference>
<gene>
    <name evidence="2" type="ORF">M0813_19079</name>
</gene>
<protein>
    <submittedName>
        <fullName evidence="2">Uncharacterized protein</fullName>
    </submittedName>
</protein>
<keyword evidence="3" id="KW-1185">Reference proteome</keyword>